<accession>A0A833H3M8</accession>
<reference evidence="4 5" key="1">
    <citation type="submission" date="2019-10" db="EMBL/GenBank/DDBJ databases">
        <title>Extracellular Electron Transfer in a Candidatus Methanoperedens spp. Enrichment Culture.</title>
        <authorList>
            <person name="Berger S."/>
            <person name="Rangel Shaw D."/>
            <person name="Berben T."/>
            <person name="In 'T Zandt M."/>
            <person name="Frank J."/>
            <person name="Reimann J."/>
            <person name="Jetten M.S.M."/>
            <person name="Welte C.U."/>
        </authorList>
    </citation>
    <scope>NUCLEOTIDE SEQUENCE [LARGE SCALE GENOMIC DNA]</scope>
    <source>
        <strain evidence="4">SB12</strain>
    </source>
</reference>
<comment type="similarity">
    <text evidence="1">Belongs to the iron-sulfur cluster assembly SufBD family.</text>
</comment>
<dbReference type="EMBL" id="WBUI01000003">
    <property type="protein sequence ID" value="KAB2934348.1"/>
    <property type="molecule type" value="Genomic_DNA"/>
</dbReference>
<dbReference type="Pfam" id="PF19295">
    <property type="entry name" value="SufBD_N"/>
    <property type="match status" value="1"/>
</dbReference>
<evidence type="ECO:0000313" key="5">
    <source>
        <dbReference type="Proteomes" id="UP000460298"/>
    </source>
</evidence>
<evidence type="ECO:0000256" key="1">
    <source>
        <dbReference type="ARBA" id="ARBA00043967"/>
    </source>
</evidence>
<dbReference type="PANTHER" id="PTHR30508">
    <property type="entry name" value="FES CLUSTER ASSEMBLY PROTEIN SUF"/>
    <property type="match status" value="1"/>
</dbReference>
<dbReference type="Pfam" id="PF01458">
    <property type="entry name" value="SUFBD_core"/>
    <property type="match status" value="1"/>
</dbReference>
<dbReference type="GO" id="GO:0016226">
    <property type="term" value="P:iron-sulfur cluster assembly"/>
    <property type="evidence" value="ECO:0007669"/>
    <property type="project" value="InterPro"/>
</dbReference>
<proteinExistence type="inferred from homology"/>
<name>A0A833H3M8_9LEPT</name>
<dbReference type="AlphaFoldDB" id="A0A833H3M8"/>
<comment type="caution">
    <text evidence="4">The sequence shown here is derived from an EMBL/GenBank/DDBJ whole genome shotgun (WGS) entry which is preliminary data.</text>
</comment>
<evidence type="ECO:0000259" key="3">
    <source>
        <dbReference type="Pfam" id="PF19295"/>
    </source>
</evidence>
<protein>
    <submittedName>
        <fullName evidence="4">Fe-S cluster assembly protein SufB</fullName>
    </submittedName>
</protein>
<organism evidence="4 5">
    <name type="scientific">Leptonema illini</name>
    <dbReference type="NCBI Taxonomy" id="183"/>
    <lineage>
        <taxon>Bacteria</taxon>
        <taxon>Pseudomonadati</taxon>
        <taxon>Spirochaetota</taxon>
        <taxon>Spirochaetia</taxon>
        <taxon>Leptospirales</taxon>
        <taxon>Leptospiraceae</taxon>
        <taxon>Leptonema</taxon>
    </lineage>
</organism>
<dbReference type="InterPro" id="IPR000825">
    <property type="entry name" value="SUF_FeS_clus_asmbl_SufBD_core"/>
</dbReference>
<dbReference type="InterPro" id="IPR037284">
    <property type="entry name" value="SUF_FeS_clus_asmbl_SufBD_sf"/>
</dbReference>
<dbReference type="SUPFAM" id="SSF101960">
    <property type="entry name" value="Stabilizer of iron transporter SufD"/>
    <property type="match status" value="1"/>
</dbReference>
<evidence type="ECO:0000259" key="2">
    <source>
        <dbReference type="Pfam" id="PF01458"/>
    </source>
</evidence>
<dbReference type="PANTHER" id="PTHR30508:SF1">
    <property type="entry name" value="UPF0051 PROTEIN ABCI8, CHLOROPLASTIC-RELATED"/>
    <property type="match status" value="1"/>
</dbReference>
<feature type="domain" description="SUF system FeS cluster assembly SufBD core" evidence="2">
    <location>
        <begin position="197"/>
        <end position="428"/>
    </location>
</feature>
<gene>
    <name evidence="4" type="primary">sufB</name>
    <name evidence="4" type="ORF">F9K24_04800</name>
</gene>
<dbReference type="NCBIfam" id="TIGR01980">
    <property type="entry name" value="sufB"/>
    <property type="match status" value="1"/>
</dbReference>
<dbReference type="InterPro" id="IPR010231">
    <property type="entry name" value="SUF_FeS_clus_asmbl_SufB"/>
</dbReference>
<dbReference type="InterPro" id="IPR055346">
    <property type="entry name" value="Fe-S_cluster_assembly_SufBD"/>
</dbReference>
<dbReference type="Proteomes" id="UP000460298">
    <property type="component" value="Unassembled WGS sequence"/>
</dbReference>
<dbReference type="InterPro" id="IPR045595">
    <property type="entry name" value="SufBD_N"/>
</dbReference>
<sequence length="477" mass="52959">MVAEQLAERQYYEPDAFPRGVDKKVVESISHIKNEPGWVTEFRLKALAIFEAKPMPQWGFIPHFNIDLDSYVHYVGSGQRKKKSWDEVDPAVLESFERLGIPEHERRYLAGLEAMNDSETVYASVKKELSDLGILFCDIDTAIREYPEIVRKYLGTVVSPNDNKFAALNSAVFSGGSFAYCPKGVKTPMPLQAYFKVTAASSGQYERTLLIADEGAEIVYSEGCTSLQDSATNFHTAVVELIAKKEGRIHYTTIQNWKKNMFNWTVKRGLAEERAHITWNDVNIGAQTIKYPGIILKGDDSTGDILSLAFAGGEQIQDTGARIIHVGKRSRSNILAKGISLDGGINSYRGLVKFDKKAEGAVSHIKCDGLMLDERSQSHAYPYNDVTGDAGKLNYEATVSKIDEDMLFYLQTRGLNEDEAKLLIVNGFCEGVVRDLNVEYSVEIGRLIRMILEDGKAIERKAPAITGTSATQQGPAC</sequence>
<evidence type="ECO:0000313" key="4">
    <source>
        <dbReference type="EMBL" id="KAB2934348.1"/>
    </source>
</evidence>
<feature type="domain" description="SUF system FeS cluster assembly SufBD N-terminal" evidence="3">
    <location>
        <begin position="123"/>
        <end position="192"/>
    </location>
</feature>